<keyword evidence="3" id="KW-1185">Reference proteome</keyword>
<proteinExistence type="predicted"/>
<gene>
    <name evidence="2" type="ORF">FN846DRAFT_178429</name>
</gene>
<sequence length="223" mass="24647">MYVCTRTYISAPIPAIAIQSPPMDRLSRWGPTSKLKLHTRAVSHLIAIVQRQPAVSNALLTCTLTSRPAPRIPLDIDIIDVGPPPASGIRPGKYAHATEGSRASAAFSAAVRAVRAVSADDHSNHRSFARARPPPPPRSWPSFKRALPYSTVCRIIQPQLLRWGLLSFLPPVYNKMAIYGKTRPTKGEKCLKSNGRELRCGRGLANQFNDQLGEEDRAFFFRP</sequence>
<feature type="region of interest" description="Disordered" evidence="1">
    <location>
        <begin position="122"/>
        <end position="142"/>
    </location>
</feature>
<evidence type="ECO:0000313" key="2">
    <source>
        <dbReference type="EMBL" id="KAA8913088.1"/>
    </source>
</evidence>
<reference evidence="2 3" key="1">
    <citation type="submission" date="2019-09" db="EMBL/GenBank/DDBJ databases">
        <title>Draft genome of the ectomycorrhizal ascomycete Sphaerosporella brunnea.</title>
        <authorList>
            <consortium name="DOE Joint Genome Institute"/>
            <person name="Benucci G.M."/>
            <person name="Marozzi G."/>
            <person name="Antonielli L."/>
            <person name="Sanchez S."/>
            <person name="Marco P."/>
            <person name="Wang X."/>
            <person name="Falini L.B."/>
            <person name="Barry K."/>
            <person name="Haridas S."/>
            <person name="Lipzen A."/>
            <person name="Labutti K."/>
            <person name="Grigoriev I.V."/>
            <person name="Murat C."/>
            <person name="Martin F."/>
            <person name="Albertini E."/>
            <person name="Donnini D."/>
            <person name="Bonito G."/>
        </authorList>
    </citation>
    <scope>NUCLEOTIDE SEQUENCE [LARGE SCALE GENOMIC DNA]</scope>
    <source>
        <strain evidence="2 3">Sb_GMNB300</strain>
    </source>
</reference>
<dbReference type="InParanoid" id="A0A5J5F7R8"/>
<dbReference type="EMBL" id="VXIS01000017">
    <property type="protein sequence ID" value="KAA8913088.1"/>
    <property type="molecule type" value="Genomic_DNA"/>
</dbReference>
<dbReference type="AlphaFoldDB" id="A0A5J5F7R8"/>
<protein>
    <submittedName>
        <fullName evidence="2">Uncharacterized protein</fullName>
    </submittedName>
</protein>
<name>A0A5J5F7R8_9PEZI</name>
<organism evidence="2 3">
    <name type="scientific">Sphaerosporella brunnea</name>
    <dbReference type="NCBI Taxonomy" id="1250544"/>
    <lineage>
        <taxon>Eukaryota</taxon>
        <taxon>Fungi</taxon>
        <taxon>Dikarya</taxon>
        <taxon>Ascomycota</taxon>
        <taxon>Pezizomycotina</taxon>
        <taxon>Pezizomycetes</taxon>
        <taxon>Pezizales</taxon>
        <taxon>Pyronemataceae</taxon>
        <taxon>Sphaerosporella</taxon>
    </lineage>
</organism>
<evidence type="ECO:0000313" key="3">
    <source>
        <dbReference type="Proteomes" id="UP000326924"/>
    </source>
</evidence>
<dbReference type="Proteomes" id="UP000326924">
    <property type="component" value="Unassembled WGS sequence"/>
</dbReference>
<accession>A0A5J5F7R8</accession>
<comment type="caution">
    <text evidence="2">The sequence shown here is derived from an EMBL/GenBank/DDBJ whole genome shotgun (WGS) entry which is preliminary data.</text>
</comment>
<evidence type="ECO:0000256" key="1">
    <source>
        <dbReference type="SAM" id="MobiDB-lite"/>
    </source>
</evidence>